<dbReference type="PANTHER" id="PTHR36121:SF1">
    <property type="entry name" value="PROTEIN SXY"/>
    <property type="match status" value="1"/>
</dbReference>
<keyword evidence="5" id="KW-1185">Reference proteome</keyword>
<dbReference type="InterPro" id="IPR007076">
    <property type="entry name" value="TfoX_N"/>
</dbReference>
<evidence type="ECO:0000259" key="3">
    <source>
        <dbReference type="Pfam" id="PF04993"/>
    </source>
</evidence>
<name>A0ABT0YKR3_9BURK</name>
<evidence type="ECO:0000313" key="5">
    <source>
        <dbReference type="Proteomes" id="UP001165541"/>
    </source>
</evidence>
<organism evidence="4 5">
    <name type="scientific">Caldimonas mangrovi</name>
    <dbReference type="NCBI Taxonomy" id="2944811"/>
    <lineage>
        <taxon>Bacteria</taxon>
        <taxon>Pseudomonadati</taxon>
        <taxon>Pseudomonadota</taxon>
        <taxon>Betaproteobacteria</taxon>
        <taxon>Burkholderiales</taxon>
        <taxon>Sphaerotilaceae</taxon>
        <taxon>Caldimonas</taxon>
    </lineage>
</organism>
<dbReference type="InterPro" id="IPR047525">
    <property type="entry name" value="TfoX-like"/>
</dbReference>
<dbReference type="SUPFAM" id="SSF159894">
    <property type="entry name" value="YgaC/TfoX-N like"/>
    <property type="match status" value="1"/>
</dbReference>
<reference evidence="4" key="1">
    <citation type="submission" date="2022-05" db="EMBL/GenBank/DDBJ databases">
        <title>Schlegelella sp. nov., isolated from mangrove soil.</title>
        <authorList>
            <person name="Liu Y."/>
            <person name="Ge X."/>
            <person name="Liu W."/>
        </authorList>
    </citation>
    <scope>NUCLEOTIDE SEQUENCE</scope>
    <source>
        <strain evidence="4">S2-27</strain>
    </source>
</reference>
<dbReference type="Gene3D" id="3.30.1460.30">
    <property type="entry name" value="YgaC/TfoX-N like chaperone"/>
    <property type="match status" value="1"/>
</dbReference>
<keyword evidence="2" id="KW-0472">Membrane</keyword>
<keyword evidence="2" id="KW-1133">Transmembrane helix</keyword>
<evidence type="ECO:0000256" key="2">
    <source>
        <dbReference type="SAM" id="Phobius"/>
    </source>
</evidence>
<comment type="caution">
    <text evidence="4">The sequence shown here is derived from an EMBL/GenBank/DDBJ whole genome shotgun (WGS) entry which is preliminary data.</text>
</comment>
<evidence type="ECO:0000256" key="1">
    <source>
        <dbReference type="SAM" id="MobiDB-lite"/>
    </source>
</evidence>
<evidence type="ECO:0000313" key="4">
    <source>
        <dbReference type="EMBL" id="MCM5679325.1"/>
    </source>
</evidence>
<feature type="transmembrane region" description="Helical" evidence="2">
    <location>
        <begin position="35"/>
        <end position="54"/>
    </location>
</feature>
<protein>
    <submittedName>
        <fullName evidence="4">TfoX/Sxy family protein</fullName>
    </submittedName>
</protein>
<dbReference type="PANTHER" id="PTHR36121">
    <property type="entry name" value="PROTEIN SXY"/>
    <property type="match status" value="1"/>
</dbReference>
<feature type="domain" description="TfoX N-terminal" evidence="3">
    <location>
        <begin position="18"/>
        <end position="110"/>
    </location>
</feature>
<gene>
    <name evidence="4" type="ORF">M8A51_07245</name>
</gene>
<sequence length="142" mass="15569">MTAAPHSPAHDYAQHCLELLHTLGHCNARRMFGGYGIYLDGLMFGLIAFERLYLKVDAQSEPRWQDAGGEPFVYDGKGKAVKMSYYTPPAEALESPELMRPWARLALEAALRARAAKPAGAGRKKAVRSSTAAPAPRKTAKR</sequence>
<dbReference type="Proteomes" id="UP001165541">
    <property type="component" value="Unassembled WGS sequence"/>
</dbReference>
<feature type="region of interest" description="Disordered" evidence="1">
    <location>
        <begin position="115"/>
        <end position="142"/>
    </location>
</feature>
<dbReference type="Pfam" id="PF04993">
    <property type="entry name" value="TfoX_N"/>
    <property type="match status" value="1"/>
</dbReference>
<keyword evidence="2" id="KW-0812">Transmembrane</keyword>
<dbReference type="RefSeq" id="WP_251777518.1">
    <property type="nucleotide sequence ID" value="NZ_JAMKFE010000003.1"/>
</dbReference>
<accession>A0ABT0YKR3</accession>
<proteinExistence type="predicted"/>
<dbReference type="EMBL" id="JAMKFE010000003">
    <property type="protein sequence ID" value="MCM5679325.1"/>
    <property type="molecule type" value="Genomic_DNA"/>
</dbReference>